<keyword evidence="2" id="KW-1185">Reference proteome</keyword>
<proteinExistence type="predicted"/>
<name>A0ABQ0XFV3_9LACO</name>
<protein>
    <submittedName>
        <fullName evidence="1">Uncharacterized protein</fullName>
    </submittedName>
</protein>
<gene>
    <name evidence="1" type="ORF">LDI01_25300</name>
</gene>
<reference evidence="1 2" key="1">
    <citation type="submission" date="2019-07" db="EMBL/GenBank/DDBJ databases">
        <title>Whole genome shotgun sequence of Lactobacillus diolivorans NBRC 107869.</title>
        <authorList>
            <person name="Hosoyama A."/>
            <person name="Uohara A."/>
            <person name="Ohji S."/>
            <person name="Ichikawa N."/>
        </authorList>
    </citation>
    <scope>NUCLEOTIDE SEQUENCE [LARGE SCALE GENOMIC DNA]</scope>
    <source>
        <strain evidence="1 2">NBRC 107869</strain>
    </source>
</reference>
<dbReference type="EMBL" id="BKAB01000059">
    <property type="protein sequence ID" value="GEP24937.1"/>
    <property type="molecule type" value="Genomic_DNA"/>
</dbReference>
<evidence type="ECO:0000313" key="1">
    <source>
        <dbReference type="EMBL" id="GEP24937.1"/>
    </source>
</evidence>
<organism evidence="1 2">
    <name type="scientific">Lentilactobacillus diolivorans</name>
    <dbReference type="NCBI Taxonomy" id="179838"/>
    <lineage>
        <taxon>Bacteria</taxon>
        <taxon>Bacillati</taxon>
        <taxon>Bacillota</taxon>
        <taxon>Bacilli</taxon>
        <taxon>Lactobacillales</taxon>
        <taxon>Lactobacillaceae</taxon>
        <taxon>Lentilactobacillus</taxon>
    </lineage>
</organism>
<dbReference type="Proteomes" id="UP000321409">
    <property type="component" value="Unassembled WGS sequence"/>
</dbReference>
<sequence length="143" mass="16172">MKPQDMRRYAKIVSDVIDSTSKNGEDLNGDYETLRKAIDTDTIADLTSERLAEIKAHFQSGTDKYQENVNQLQQAPVPVKLLGRHKLLVRDYQDYANACQAMTNSLEPDQVTIDVDKFNQSEKDQESSIAKVSNVTTRIMSTM</sequence>
<comment type="caution">
    <text evidence="1">The sequence shown here is derived from an EMBL/GenBank/DDBJ whole genome shotgun (WGS) entry which is preliminary data.</text>
</comment>
<dbReference type="RefSeq" id="WP_057865327.1">
    <property type="nucleotide sequence ID" value="NZ_BKAB01000059.1"/>
</dbReference>
<accession>A0ABQ0XFV3</accession>
<evidence type="ECO:0000313" key="2">
    <source>
        <dbReference type="Proteomes" id="UP000321409"/>
    </source>
</evidence>